<keyword evidence="1" id="KW-0732">Signal</keyword>
<evidence type="ECO:0000313" key="3">
    <source>
        <dbReference type="Proteomes" id="UP000000582"/>
    </source>
</evidence>
<name>Q8NMM5_CORGL</name>
<accession>Q6M2T3</accession>
<dbReference type="GO" id="GO:0050482">
    <property type="term" value="P:arachidonate secretion"/>
    <property type="evidence" value="ECO:0007669"/>
    <property type="project" value="InterPro"/>
</dbReference>
<dbReference type="RefSeq" id="WP_011015203.1">
    <property type="nucleotide sequence ID" value="NC_003450.3"/>
</dbReference>
<gene>
    <name evidence="2" type="ordered locus">Cgl2546</name>
</gene>
<dbReference type="PATRIC" id="fig|196627.13.peg.2479"/>
<dbReference type="Proteomes" id="UP000000582">
    <property type="component" value="Chromosome"/>
</dbReference>
<feature type="signal peptide" evidence="1">
    <location>
        <begin position="1"/>
        <end position="22"/>
    </location>
</feature>
<sequence length="540" mass="59157">MKLFHRAASVVAAALLGTGAIAPVVQSQPDQTVTLDHQEAYIQEFHRGGDRPPIVDGVGGYSDEEVAQIHEAIRQAYVSGEPHDELVPGEMWSDKIDLPATIDKAAADEAEIKIAQQQSGSQARALAAQCQFFWPSPYQVCGAILERYNQQGGPLSWMLLPIENQALNPDGQGYRQRFMSGFIYWHPTTGAHAVNNYSAQIWERHGWESGWMGYPIGGEVPVSGSNLIDGEINGWVQTFQGGRVYRTPMLEGFQIASINGMILNRWLAIGGPDSALGFPIADEAVASDGVGRFSVFQNGVLYWHPNHGAWEMTGFIEEVWKMRGGLDSQWGYPTSAPVLDSDAPVEIAQNFSGGVFDLATEIEDAGFSPIEDKEMSNLILEYFGYLGFDFPGSSSRELVQDHSKSDLMTLRASRCALKDSSQASFGGVTIPSHYDYWGCLDKSDRPDPDAYGRHDYCTLSPDSYGPLGKKAEFSGACARHDLCMDAVDANGTGYAPCHPAFYTWMSTVCTTNYAEDANFKKGCVNTAKAYYKAVQLKNPN</sequence>
<accession>Q8NMM5</accession>
<dbReference type="GO" id="GO:0006644">
    <property type="term" value="P:phospholipid metabolic process"/>
    <property type="evidence" value="ECO:0007669"/>
    <property type="project" value="InterPro"/>
</dbReference>
<dbReference type="GeneID" id="1020493"/>
<dbReference type="Pfam" id="PF08310">
    <property type="entry name" value="LGFP"/>
    <property type="match status" value="3"/>
</dbReference>
<evidence type="ECO:0000256" key="1">
    <source>
        <dbReference type="SAM" id="SignalP"/>
    </source>
</evidence>
<dbReference type="KEGG" id="cgl:Cgl2546"/>
<keyword evidence="3" id="KW-1185">Reference proteome</keyword>
<dbReference type="InterPro" id="IPR036444">
    <property type="entry name" value="PLipase_A2_dom_sf"/>
</dbReference>
<protein>
    <submittedName>
        <fullName evidence="2">Uncharacterized protein</fullName>
    </submittedName>
</protein>
<reference evidence="3" key="1">
    <citation type="journal article" date="2003" name="Appl. Microbiol. Biotechnol.">
        <title>The Corynebacterium glutamicum genome: features and impacts on biotechnological processes.</title>
        <authorList>
            <person name="Ikeda M."/>
            <person name="Nakagawa S."/>
        </authorList>
    </citation>
    <scope>NUCLEOTIDE SEQUENCE [LARGE SCALE GENOMIC DNA]</scope>
    <source>
        <strain evidence="3">ATCC 13032 / DSM 20300 / BCRC 11384 / JCM 1318 / LMG 3730 / NCIMB 10025</strain>
    </source>
</reference>
<dbReference type="Gene3D" id="1.20.90.10">
    <property type="entry name" value="Phospholipase A2 domain"/>
    <property type="match status" value="1"/>
</dbReference>
<dbReference type="SUPFAM" id="SSF48619">
    <property type="entry name" value="Phospholipase A2, PLA2"/>
    <property type="match status" value="1"/>
</dbReference>
<dbReference type="InterPro" id="IPR013207">
    <property type="entry name" value="LGFP"/>
</dbReference>
<dbReference type="BioCyc" id="CORYNE:G18NG-12151-MONOMER"/>
<proteinExistence type="predicted"/>
<dbReference type="AlphaFoldDB" id="Q8NMM5"/>
<organism evidence="2 3">
    <name type="scientific">Corynebacterium glutamicum (strain ATCC 13032 / DSM 20300 / JCM 1318 / BCRC 11384 / CCUG 27702 / LMG 3730 / NBRC 12168 / NCIMB 10025 / NRRL B-2784 / 534)</name>
    <dbReference type="NCBI Taxonomy" id="196627"/>
    <lineage>
        <taxon>Bacteria</taxon>
        <taxon>Bacillati</taxon>
        <taxon>Actinomycetota</taxon>
        <taxon>Actinomycetes</taxon>
        <taxon>Mycobacteriales</taxon>
        <taxon>Corynebacteriaceae</taxon>
        <taxon>Corynebacterium</taxon>
    </lineage>
</organism>
<dbReference type="GO" id="GO:0004623">
    <property type="term" value="F:phospholipase A2 activity"/>
    <property type="evidence" value="ECO:0007669"/>
    <property type="project" value="InterPro"/>
</dbReference>
<dbReference type="EMBL" id="BA000036">
    <property type="protein sequence ID" value="BAB99939.1"/>
    <property type="molecule type" value="Genomic_DNA"/>
</dbReference>
<dbReference type="HOGENOM" id="CLU_037607_0_0_11"/>
<dbReference type="OrthoDB" id="514320at2"/>
<dbReference type="eggNOG" id="COG5479">
    <property type="taxonomic scope" value="Bacteria"/>
</dbReference>
<evidence type="ECO:0000313" key="2">
    <source>
        <dbReference type="EMBL" id="BAB99939.1"/>
    </source>
</evidence>
<dbReference type="KEGG" id="cgb:cg2805"/>
<feature type="chain" id="PRO_5039690166" evidence="1">
    <location>
        <begin position="23"/>
        <end position="540"/>
    </location>
</feature>
<dbReference type="STRING" id="196627.cg2805"/>